<organism evidence="4">
    <name type="scientific">Euplotes vannus</name>
    <name type="common">Marine ciliate</name>
    <name type="synonym">Moneuplotes vannus</name>
    <dbReference type="NCBI Taxonomy" id="5939"/>
    <lineage>
        <taxon>Eukaryota</taxon>
        <taxon>Sar</taxon>
        <taxon>Alveolata</taxon>
        <taxon>Ciliophora</taxon>
        <taxon>Intramacronucleata</taxon>
        <taxon>Spirotrichea</taxon>
        <taxon>Hypotrichia</taxon>
        <taxon>Euplotida</taxon>
        <taxon>Euplotidae</taxon>
        <taxon>Euplotes</taxon>
    </lineage>
</organism>
<sequence>MVVKLRSSKPTSGVRSSLLLLILPTQPTSKYKKVHQMRNLRKQLSNSRSSFWTKVSHWTIKPLKFKYYQLSLVLNRSAWLPKSVNWAVTTSSPKYCRFTKYLWTYVPYIFSYQSTVCLLWSPQALYLFRPQTTTKPEILNAWLRNRAALLSKSKCRFTLSLLSETNNSSTNIHATQLAVLKLLDTVNLFRVTHYVLKNLVLSPLSITQRFKKQMRLRYLQFLRRGSYLRLSFLTATRNSHKRHNKYNKKKQLSDYNILKFFNRKGMYRLRPTYVLNLAYSNTVWGYRTITLGLRTSYRLGVHTNMIKYLYHPRLSATPIKVNPIFFLFFRSLPSRLRYQSTHRCTQLTLTLKLLIWQKKITTNSIKTIRCAGFEKTQTNLSVQPKYARLLIRTLSRGSLLPSPYIAHYKRNWFTLHDNFIKASRRLLRFCLPWRSGLSFLNQRRRWLWINHLRWRGRSLFTHYTTLRATNPPTIRKVRRRFFLRGGFISPNATYGRLSFSGLQQSDNLLTNLTLQTRNLNGAPTSLRGTTHNHIKLKTLNANLRLFYVTTIRTKPQTVVNNFTTYPNNYASIKNLTLRYWRLLISGELTNDKPRRQFIPIRGTYVSTYFSAYINRFFEYFLGTRVGTIVNFEILARVSSLDFFLLESIKSRLHAMNSAFSTIFFINEFIDLLYMALKLRNFSHLISYINRLLKSLVIWDHKRFLVFFFSAFREQFLPFFPSLGITGLQIIIRGKVGVGGNSRKRSMALRLGVTSRTHTFINTHTLNTWLNTTTGALGLRIFLYGTNNV</sequence>
<dbReference type="GO" id="GO:0005840">
    <property type="term" value="C:ribosome"/>
    <property type="evidence" value="ECO:0007669"/>
    <property type="project" value="UniProtKB-KW"/>
</dbReference>
<dbReference type="EMBL" id="MT665959">
    <property type="protein sequence ID" value="QTT61065.1"/>
    <property type="molecule type" value="Genomic_DNA"/>
</dbReference>
<geneLocation type="mitochondrion" evidence="4"/>
<keyword evidence="3" id="KW-0687">Ribonucleoprotein</keyword>
<evidence type="ECO:0000256" key="2">
    <source>
        <dbReference type="ARBA" id="ARBA00022980"/>
    </source>
</evidence>
<dbReference type="SUPFAM" id="SSF54821">
    <property type="entry name" value="Ribosomal protein S3 C-terminal domain"/>
    <property type="match status" value="1"/>
</dbReference>
<accession>A0A8A9WNQ4</accession>
<dbReference type="AlphaFoldDB" id="A0A8A9WNQ4"/>
<dbReference type="GO" id="GO:1990904">
    <property type="term" value="C:ribonucleoprotein complex"/>
    <property type="evidence" value="ECO:0007669"/>
    <property type="project" value="UniProtKB-KW"/>
</dbReference>
<comment type="similarity">
    <text evidence="1">Belongs to the universal ribosomal protein uS3 family.</text>
</comment>
<evidence type="ECO:0000256" key="3">
    <source>
        <dbReference type="ARBA" id="ARBA00023274"/>
    </source>
</evidence>
<gene>
    <name evidence="4" type="primary">RPS3</name>
</gene>
<evidence type="ECO:0000313" key="4">
    <source>
        <dbReference type="EMBL" id="QTT61065.1"/>
    </source>
</evidence>
<name>A0A8A9WNQ4_EUPVA</name>
<evidence type="ECO:0000256" key="1">
    <source>
        <dbReference type="ARBA" id="ARBA00010761"/>
    </source>
</evidence>
<keyword evidence="2 4" id="KW-0689">Ribosomal protein</keyword>
<protein>
    <submittedName>
        <fullName evidence="4">Ribosomal protein S3</fullName>
    </submittedName>
</protein>
<keyword evidence="4" id="KW-0496">Mitochondrion</keyword>
<reference evidence="4" key="1">
    <citation type="journal article" date="2021" name="Front. Mar. Sci.">
        <title>Molecular phylogenetic and evolutionary analyses of Euplotes species living in freshwater and marine habitats: a mitogenomic perspective.</title>
        <authorList>
            <person name="Huang N."/>
            <person name="Chen S."/>
            <person name="Miao M."/>
        </authorList>
    </citation>
    <scope>NUCLEOTIDE SEQUENCE</scope>
</reference>
<dbReference type="InterPro" id="IPR036419">
    <property type="entry name" value="Ribosomal_S3_C_sf"/>
</dbReference>
<proteinExistence type="inferred from homology"/>